<sequence>DSFMRVLDELYSEGVTEEELNMTKSYSKALFLRNNETKESRALTRGNFEIIGLGCSYFEKFINEINTVSAEEINTFIRKVLAPEKRVQVISGPKKESSLY</sequence>
<protein>
    <recommendedName>
        <fullName evidence="2">Peptidase M16 C-terminal domain-containing protein</fullName>
    </recommendedName>
</protein>
<evidence type="ECO:0000313" key="1">
    <source>
        <dbReference type="EMBL" id="GAG56605.1"/>
    </source>
</evidence>
<organism evidence="1">
    <name type="scientific">marine sediment metagenome</name>
    <dbReference type="NCBI Taxonomy" id="412755"/>
    <lineage>
        <taxon>unclassified sequences</taxon>
        <taxon>metagenomes</taxon>
        <taxon>ecological metagenomes</taxon>
    </lineage>
</organism>
<gene>
    <name evidence="1" type="ORF">S01H4_13696</name>
</gene>
<name>X0YKQ5_9ZZZZ</name>
<dbReference type="InterPro" id="IPR011249">
    <property type="entry name" value="Metalloenz_LuxS/M16"/>
</dbReference>
<dbReference type="GO" id="GO:0046872">
    <property type="term" value="F:metal ion binding"/>
    <property type="evidence" value="ECO:0007669"/>
    <property type="project" value="InterPro"/>
</dbReference>
<dbReference type="SUPFAM" id="SSF63411">
    <property type="entry name" value="LuxS/MPP-like metallohydrolase"/>
    <property type="match status" value="1"/>
</dbReference>
<evidence type="ECO:0008006" key="2">
    <source>
        <dbReference type="Google" id="ProtNLM"/>
    </source>
</evidence>
<dbReference type="AlphaFoldDB" id="X0YKQ5"/>
<feature type="non-terminal residue" evidence="1">
    <location>
        <position position="1"/>
    </location>
</feature>
<proteinExistence type="predicted"/>
<dbReference type="EMBL" id="BART01006025">
    <property type="protein sequence ID" value="GAG56605.1"/>
    <property type="molecule type" value="Genomic_DNA"/>
</dbReference>
<comment type="caution">
    <text evidence="1">The sequence shown here is derived from an EMBL/GenBank/DDBJ whole genome shotgun (WGS) entry which is preliminary data.</text>
</comment>
<reference evidence="1" key="1">
    <citation type="journal article" date="2014" name="Front. Microbiol.">
        <title>High frequency of phylogenetically diverse reductive dehalogenase-homologous genes in deep subseafloor sedimentary metagenomes.</title>
        <authorList>
            <person name="Kawai M."/>
            <person name="Futagami T."/>
            <person name="Toyoda A."/>
            <person name="Takaki Y."/>
            <person name="Nishi S."/>
            <person name="Hori S."/>
            <person name="Arai W."/>
            <person name="Tsubouchi T."/>
            <person name="Morono Y."/>
            <person name="Uchiyama I."/>
            <person name="Ito T."/>
            <person name="Fujiyama A."/>
            <person name="Inagaki F."/>
            <person name="Takami H."/>
        </authorList>
    </citation>
    <scope>NUCLEOTIDE SEQUENCE</scope>
    <source>
        <strain evidence="1">Expedition CK06-06</strain>
    </source>
</reference>
<accession>X0YKQ5</accession>
<dbReference type="Gene3D" id="3.30.830.10">
    <property type="entry name" value="Metalloenzyme, LuxS/M16 peptidase-like"/>
    <property type="match status" value="1"/>
</dbReference>